<accession>A0A2M6W3L4</accession>
<evidence type="ECO:0000256" key="3">
    <source>
        <dbReference type="ARBA" id="ARBA00022475"/>
    </source>
</evidence>
<keyword evidence="3 9" id="KW-1003">Cell membrane</keyword>
<gene>
    <name evidence="9 10" type="primary">secE</name>
    <name evidence="10" type="ORF">COU31_03475</name>
</gene>
<comment type="caution">
    <text evidence="10">The sequence shown here is derived from an EMBL/GenBank/DDBJ whole genome shotgun (WGS) entry which is preliminary data.</text>
</comment>
<dbReference type="GO" id="GO:0065002">
    <property type="term" value="P:intracellular protein transmembrane transport"/>
    <property type="evidence" value="ECO:0007669"/>
    <property type="project" value="UniProtKB-UniRule"/>
</dbReference>
<keyword evidence="8 9" id="KW-0472">Membrane</keyword>
<evidence type="ECO:0000256" key="6">
    <source>
        <dbReference type="ARBA" id="ARBA00022989"/>
    </source>
</evidence>
<name>A0A2M6W3L4_9BACT</name>
<reference evidence="11" key="1">
    <citation type="submission" date="2017-09" db="EMBL/GenBank/DDBJ databases">
        <title>Depth-based differentiation of microbial function through sediment-hosted aquifers and enrichment of novel symbionts in the deep terrestrial subsurface.</title>
        <authorList>
            <person name="Probst A.J."/>
            <person name="Ladd B."/>
            <person name="Jarett J.K."/>
            <person name="Geller-Mcgrath D.E."/>
            <person name="Sieber C.M.K."/>
            <person name="Emerson J.B."/>
            <person name="Anantharaman K."/>
            <person name="Thomas B.C."/>
            <person name="Malmstrom R."/>
            <person name="Stieglmeier M."/>
            <person name="Klingl A."/>
            <person name="Woyke T."/>
            <person name="Ryan C.M."/>
            <person name="Banfield J.F."/>
        </authorList>
    </citation>
    <scope>NUCLEOTIDE SEQUENCE [LARGE SCALE GENOMIC DNA]</scope>
</reference>
<comment type="subunit">
    <text evidence="9">Component of the Sec protein translocase complex. Heterotrimer consisting of SecY, SecE and SecG subunits. The heterotrimers can form oligomers, although 1 heterotrimer is thought to be able to translocate proteins. Interacts with the ribosome. Interacts with SecDF, and other proteins may be involved. Interacts with SecA.</text>
</comment>
<dbReference type="AlphaFoldDB" id="A0A2M6W3L4"/>
<comment type="subcellular location">
    <subcellularLocation>
        <location evidence="9">Cell membrane</location>
        <topology evidence="9">Single-pass membrane protein</topology>
    </subcellularLocation>
    <subcellularLocation>
        <location evidence="1">Membrane</location>
    </subcellularLocation>
</comment>
<proteinExistence type="inferred from homology"/>
<dbReference type="GO" id="GO:0006605">
    <property type="term" value="P:protein targeting"/>
    <property type="evidence" value="ECO:0007669"/>
    <property type="project" value="UniProtKB-UniRule"/>
</dbReference>
<keyword evidence="2 9" id="KW-0813">Transport</keyword>
<keyword evidence="4 9" id="KW-0812">Transmembrane</keyword>
<sequence length="61" mass="7049">MLNAIKSYFVGSYREMKKVSWPTKKQTVNYSILVIGMSIGMALLFSVLDYVFNFSFETLIK</sequence>
<protein>
    <recommendedName>
        <fullName evidence="9">Protein translocase subunit SecE</fullName>
    </recommendedName>
</protein>
<evidence type="ECO:0000256" key="5">
    <source>
        <dbReference type="ARBA" id="ARBA00022927"/>
    </source>
</evidence>
<dbReference type="PANTHER" id="PTHR33910">
    <property type="entry name" value="PROTEIN TRANSLOCASE SUBUNIT SECE"/>
    <property type="match status" value="1"/>
</dbReference>
<evidence type="ECO:0000256" key="8">
    <source>
        <dbReference type="ARBA" id="ARBA00023136"/>
    </source>
</evidence>
<evidence type="ECO:0000256" key="1">
    <source>
        <dbReference type="ARBA" id="ARBA00004370"/>
    </source>
</evidence>
<feature type="transmembrane region" description="Helical" evidence="9">
    <location>
        <begin position="30"/>
        <end position="52"/>
    </location>
</feature>
<keyword evidence="6 9" id="KW-1133">Transmembrane helix</keyword>
<evidence type="ECO:0000256" key="4">
    <source>
        <dbReference type="ARBA" id="ARBA00022692"/>
    </source>
</evidence>
<dbReference type="HAMAP" id="MF_00422">
    <property type="entry name" value="SecE"/>
    <property type="match status" value="1"/>
</dbReference>
<dbReference type="Proteomes" id="UP000231183">
    <property type="component" value="Unassembled WGS sequence"/>
</dbReference>
<dbReference type="InterPro" id="IPR005807">
    <property type="entry name" value="SecE_bac"/>
</dbReference>
<dbReference type="GO" id="GO:0009306">
    <property type="term" value="P:protein secretion"/>
    <property type="evidence" value="ECO:0007669"/>
    <property type="project" value="UniProtKB-UniRule"/>
</dbReference>
<dbReference type="Gene3D" id="1.20.5.1030">
    <property type="entry name" value="Preprotein translocase secy subunit"/>
    <property type="match status" value="1"/>
</dbReference>
<dbReference type="InterPro" id="IPR001901">
    <property type="entry name" value="Translocase_SecE/Sec61-g"/>
</dbReference>
<dbReference type="InterPro" id="IPR038379">
    <property type="entry name" value="SecE_sf"/>
</dbReference>
<evidence type="ECO:0000256" key="9">
    <source>
        <dbReference type="HAMAP-Rule" id="MF_00422"/>
    </source>
</evidence>
<evidence type="ECO:0000256" key="2">
    <source>
        <dbReference type="ARBA" id="ARBA00022448"/>
    </source>
</evidence>
<evidence type="ECO:0000313" key="11">
    <source>
        <dbReference type="Proteomes" id="UP000231183"/>
    </source>
</evidence>
<evidence type="ECO:0000256" key="7">
    <source>
        <dbReference type="ARBA" id="ARBA00023010"/>
    </source>
</evidence>
<dbReference type="GO" id="GO:0043952">
    <property type="term" value="P:protein transport by the Sec complex"/>
    <property type="evidence" value="ECO:0007669"/>
    <property type="project" value="UniProtKB-UniRule"/>
</dbReference>
<dbReference type="GO" id="GO:0008320">
    <property type="term" value="F:protein transmembrane transporter activity"/>
    <property type="evidence" value="ECO:0007669"/>
    <property type="project" value="UniProtKB-UniRule"/>
</dbReference>
<organism evidence="10 11">
    <name type="scientific">Candidatus Magasanikbacteria bacterium CG10_big_fil_rev_8_21_14_0_10_40_10</name>
    <dbReference type="NCBI Taxonomy" id="1974648"/>
    <lineage>
        <taxon>Bacteria</taxon>
        <taxon>Candidatus Magasanikiibacteriota</taxon>
    </lineage>
</organism>
<keyword evidence="5 9" id="KW-0653">Protein transport</keyword>
<comment type="similarity">
    <text evidence="9">Belongs to the SecE/SEC61-gamma family.</text>
</comment>
<dbReference type="GO" id="GO:0005886">
    <property type="term" value="C:plasma membrane"/>
    <property type="evidence" value="ECO:0007669"/>
    <property type="project" value="UniProtKB-SubCell"/>
</dbReference>
<keyword evidence="7 9" id="KW-0811">Translocation</keyword>
<evidence type="ECO:0000313" key="10">
    <source>
        <dbReference type="EMBL" id="PIT87315.1"/>
    </source>
</evidence>
<dbReference type="PROSITE" id="PS01067">
    <property type="entry name" value="SECE_SEC61G"/>
    <property type="match status" value="1"/>
</dbReference>
<dbReference type="Pfam" id="PF00584">
    <property type="entry name" value="SecE"/>
    <property type="match status" value="1"/>
</dbReference>
<dbReference type="EMBL" id="PFBX01000037">
    <property type="protein sequence ID" value="PIT87315.1"/>
    <property type="molecule type" value="Genomic_DNA"/>
</dbReference>
<dbReference type="NCBIfam" id="TIGR00964">
    <property type="entry name" value="secE_bact"/>
    <property type="match status" value="1"/>
</dbReference>
<comment type="function">
    <text evidence="9">Essential subunit of the Sec protein translocation channel SecYEG. Clamps together the 2 halves of SecY. May contact the channel plug during translocation.</text>
</comment>
<dbReference type="PANTHER" id="PTHR33910:SF1">
    <property type="entry name" value="PROTEIN TRANSLOCASE SUBUNIT SECE"/>
    <property type="match status" value="1"/>
</dbReference>